<evidence type="ECO:0000313" key="3">
    <source>
        <dbReference type="Proteomes" id="UP000176424"/>
    </source>
</evidence>
<sequence length="260" mass="28318">MKYKLLALAILVGIWVTKQLVEVNEVSTEPKVLSQTEEILVLPDGEATKQIEKYGYAISADIDAKSLRLIPNYEQKLPTKEIVEANNCQLGINGGFYDTENKPLGLLTVKGVDISRRKTSSLFNGFVNLDSENLTIDESPASGAGFVMQSGPILVKDGQPTMLSMARDKPARRMVLGNTKNGKVFFLSVFDNNIENLGPYLQELPPLVAQIAQKENLELGSAINMDGGQASAFYAAEMTIVETEPVGSFWCATGEGARKL</sequence>
<evidence type="ECO:0000313" key="2">
    <source>
        <dbReference type="EMBL" id="OGD09172.1"/>
    </source>
</evidence>
<comment type="caution">
    <text evidence="2">The sequence shown here is derived from an EMBL/GenBank/DDBJ whole genome shotgun (WGS) entry which is preliminary data.</text>
</comment>
<accession>A0A1F4ZRZ8</accession>
<dbReference type="EMBL" id="MEXR01000037">
    <property type="protein sequence ID" value="OGD09172.1"/>
    <property type="molecule type" value="Genomic_DNA"/>
</dbReference>
<protein>
    <recommendedName>
        <fullName evidence="1">Phosphodiester glycosidase domain-containing protein</fullName>
    </recommendedName>
</protein>
<dbReference type="PANTHER" id="PTHR40446:SF2">
    <property type="entry name" value="N-ACETYLGLUCOSAMINE-1-PHOSPHODIESTER ALPHA-N-ACETYLGLUCOSAMINIDASE"/>
    <property type="match status" value="1"/>
</dbReference>
<gene>
    <name evidence="2" type="ORF">A2397_04280</name>
</gene>
<dbReference type="PANTHER" id="PTHR40446">
    <property type="entry name" value="N-ACETYLGLUCOSAMINE-1-PHOSPHODIESTER ALPHA-N-ACETYLGLUCOSAMINIDASE"/>
    <property type="match status" value="1"/>
</dbReference>
<feature type="domain" description="Phosphodiester glycosidase" evidence="1">
    <location>
        <begin position="86"/>
        <end position="237"/>
    </location>
</feature>
<proteinExistence type="predicted"/>
<name>A0A1F4ZRZ8_9BACT</name>
<dbReference type="AlphaFoldDB" id="A0A1F4ZRZ8"/>
<dbReference type="InterPro" id="IPR018711">
    <property type="entry name" value="NAGPA"/>
</dbReference>
<evidence type="ECO:0000259" key="1">
    <source>
        <dbReference type="Pfam" id="PF09992"/>
    </source>
</evidence>
<organism evidence="2 3">
    <name type="scientific">Candidatus Amesbacteria bacterium RIFOXYB1_FULL_44_23</name>
    <dbReference type="NCBI Taxonomy" id="1797263"/>
    <lineage>
        <taxon>Bacteria</taxon>
        <taxon>Candidatus Amesiibacteriota</taxon>
    </lineage>
</organism>
<dbReference type="STRING" id="1797263.A2397_04280"/>
<reference evidence="2 3" key="1">
    <citation type="journal article" date="2016" name="Nat. Commun.">
        <title>Thousands of microbial genomes shed light on interconnected biogeochemical processes in an aquifer system.</title>
        <authorList>
            <person name="Anantharaman K."/>
            <person name="Brown C.T."/>
            <person name="Hug L.A."/>
            <person name="Sharon I."/>
            <person name="Castelle C.J."/>
            <person name="Probst A.J."/>
            <person name="Thomas B.C."/>
            <person name="Singh A."/>
            <person name="Wilkins M.J."/>
            <person name="Karaoz U."/>
            <person name="Brodie E.L."/>
            <person name="Williams K.H."/>
            <person name="Hubbard S.S."/>
            <person name="Banfield J.F."/>
        </authorList>
    </citation>
    <scope>NUCLEOTIDE SEQUENCE [LARGE SCALE GENOMIC DNA]</scope>
</reference>
<dbReference type="Proteomes" id="UP000176424">
    <property type="component" value="Unassembled WGS sequence"/>
</dbReference>
<dbReference type="Pfam" id="PF09992">
    <property type="entry name" value="NAGPA"/>
    <property type="match status" value="1"/>
</dbReference>